<evidence type="ECO:0000313" key="2">
    <source>
        <dbReference type="EMBL" id="KCW47364.1"/>
    </source>
</evidence>
<reference evidence="2" key="1">
    <citation type="submission" date="2013-07" db="EMBL/GenBank/DDBJ databases">
        <title>The genome of Eucalyptus grandis.</title>
        <authorList>
            <person name="Schmutz J."/>
            <person name="Hayes R."/>
            <person name="Myburg A."/>
            <person name="Tuskan G."/>
            <person name="Grattapaglia D."/>
            <person name="Rokhsar D.S."/>
        </authorList>
    </citation>
    <scope>NUCLEOTIDE SEQUENCE</scope>
    <source>
        <tissue evidence="2">Leaf extractions</tissue>
    </source>
</reference>
<dbReference type="InParanoid" id="A0A059A0V4"/>
<sequence length="182" mass="21055">SHERPVLGRPRPRLGPFLSELGPPRRHSEAPRPSSPVRRFRTSRASPRRPRAKRKWTSRNHNLGSSKSLSELEFEELKGFMDLGFVFSEQDRDDSDLVSILPGLQRLGLKDDGDRIEVEETKKADETKVPRPYLSEAWHGLDRQRKRYEDPLVNWRVPALGNEMAMKDHLKFWAHAVASTVR</sequence>
<dbReference type="OMA" id="SANEMDM"/>
<feature type="region of interest" description="Disordered" evidence="1">
    <location>
        <begin position="1"/>
        <end position="62"/>
    </location>
</feature>
<gene>
    <name evidence="2" type="ORF">EUGRSUZ_K01150</name>
</gene>
<dbReference type="EMBL" id="KK198763">
    <property type="protein sequence ID" value="KCW47364.1"/>
    <property type="molecule type" value="Genomic_DNA"/>
</dbReference>
<evidence type="ECO:0008006" key="3">
    <source>
        <dbReference type="Google" id="ProtNLM"/>
    </source>
</evidence>
<proteinExistence type="predicted"/>
<dbReference type="eggNOG" id="ENOG502RYMY">
    <property type="taxonomic scope" value="Eukaryota"/>
</dbReference>
<dbReference type="Pfam" id="PF07939">
    <property type="entry name" value="DUF1685"/>
    <property type="match status" value="1"/>
</dbReference>
<dbReference type="AlphaFoldDB" id="A0A059A0V4"/>
<organism evidence="2">
    <name type="scientific">Eucalyptus grandis</name>
    <name type="common">Flooded gum</name>
    <dbReference type="NCBI Taxonomy" id="71139"/>
    <lineage>
        <taxon>Eukaryota</taxon>
        <taxon>Viridiplantae</taxon>
        <taxon>Streptophyta</taxon>
        <taxon>Embryophyta</taxon>
        <taxon>Tracheophyta</taxon>
        <taxon>Spermatophyta</taxon>
        <taxon>Magnoliopsida</taxon>
        <taxon>eudicotyledons</taxon>
        <taxon>Gunneridae</taxon>
        <taxon>Pentapetalae</taxon>
        <taxon>rosids</taxon>
        <taxon>malvids</taxon>
        <taxon>Myrtales</taxon>
        <taxon>Myrtaceae</taxon>
        <taxon>Myrtoideae</taxon>
        <taxon>Eucalypteae</taxon>
        <taxon>Eucalyptus</taxon>
    </lineage>
</organism>
<dbReference type="PANTHER" id="PTHR33785">
    <property type="entry name" value="OS06G0550800 PROTEIN"/>
    <property type="match status" value="1"/>
</dbReference>
<dbReference type="Gramene" id="KCW47364">
    <property type="protein sequence ID" value="KCW47364"/>
    <property type="gene ID" value="EUGRSUZ_K01150"/>
</dbReference>
<protein>
    <recommendedName>
        <fullName evidence="3">DUF1685 family protein</fullName>
    </recommendedName>
</protein>
<dbReference type="STRING" id="71139.A0A059A0V4"/>
<feature type="compositionally biased region" description="Basic residues" evidence="1">
    <location>
        <begin position="38"/>
        <end position="58"/>
    </location>
</feature>
<accession>A0A059A0V4</accession>
<evidence type="ECO:0000256" key="1">
    <source>
        <dbReference type="SAM" id="MobiDB-lite"/>
    </source>
</evidence>
<dbReference type="PANTHER" id="PTHR33785:SF12">
    <property type="entry name" value="DUF1685 FAMILY PROTEIN"/>
    <property type="match status" value="1"/>
</dbReference>
<dbReference type="InterPro" id="IPR012881">
    <property type="entry name" value="DUF1685"/>
</dbReference>
<feature type="non-terminal residue" evidence="2">
    <location>
        <position position="1"/>
    </location>
</feature>
<name>A0A059A0V4_EUCGR</name>